<keyword evidence="13" id="KW-1185">Reference proteome</keyword>
<protein>
    <recommendedName>
        <fullName evidence="11">TonB C-terminal domain-containing protein</fullName>
    </recommendedName>
</protein>
<keyword evidence="3" id="KW-0813">Transport</keyword>
<feature type="compositionally biased region" description="Low complexity" evidence="10">
    <location>
        <begin position="114"/>
        <end position="133"/>
    </location>
</feature>
<comment type="similarity">
    <text evidence="2">Belongs to the TonB family.</text>
</comment>
<evidence type="ECO:0000313" key="13">
    <source>
        <dbReference type="Proteomes" id="UP000018851"/>
    </source>
</evidence>
<evidence type="ECO:0000256" key="5">
    <source>
        <dbReference type="ARBA" id="ARBA00022519"/>
    </source>
</evidence>
<dbReference type="Proteomes" id="UP000018851">
    <property type="component" value="Chromosome"/>
</dbReference>
<reference evidence="12 13" key="1">
    <citation type="submission" date="2013-07" db="EMBL/GenBank/DDBJ databases">
        <title>Completed genome of Sphingomonas sanxanigenens NX02.</title>
        <authorList>
            <person name="Ma T."/>
            <person name="Huang H."/>
            <person name="Wu M."/>
            <person name="Li X."/>
            <person name="Li G."/>
        </authorList>
    </citation>
    <scope>NUCLEOTIDE SEQUENCE [LARGE SCALE GENOMIC DNA]</scope>
    <source>
        <strain evidence="12 13">NX02</strain>
    </source>
</reference>
<evidence type="ECO:0000256" key="9">
    <source>
        <dbReference type="ARBA" id="ARBA00023136"/>
    </source>
</evidence>
<evidence type="ECO:0000256" key="10">
    <source>
        <dbReference type="SAM" id="MobiDB-lite"/>
    </source>
</evidence>
<dbReference type="Gene3D" id="3.30.1150.10">
    <property type="match status" value="1"/>
</dbReference>
<dbReference type="PATRIC" id="fig|1123269.5.peg.1614"/>
<evidence type="ECO:0000313" key="12">
    <source>
        <dbReference type="EMBL" id="AHE53372.1"/>
    </source>
</evidence>
<proteinExistence type="inferred from homology"/>
<keyword evidence="4" id="KW-1003">Cell membrane</keyword>
<keyword evidence="5" id="KW-0997">Cell inner membrane</keyword>
<dbReference type="PANTHER" id="PTHR33446">
    <property type="entry name" value="PROTEIN TONB-RELATED"/>
    <property type="match status" value="1"/>
</dbReference>
<keyword evidence="8" id="KW-1133">Transmembrane helix</keyword>
<gene>
    <name evidence="12" type="ORF">NX02_08240</name>
</gene>
<dbReference type="eggNOG" id="COG0810">
    <property type="taxonomic scope" value="Bacteria"/>
</dbReference>
<dbReference type="InterPro" id="IPR006260">
    <property type="entry name" value="TonB/TolA_C"/>
</dbReference>
<dbReference type="InterPro" id="IPR037682">
    <property type="entry name" value="TonB_C"/>
</dbReference>
<evidence type="ECO:0000256" key="3">
    <source>
        <dbReference type="ARBA" id="ARBA00022448"/>
    </source>
</evidence>
<feature type="domain" description="TonB C-terminal" evidence="11">
    <location>
        <begin position="162"/>
        <end position="254"/>
    </location>
</feature>
<dbReference type="GO" id="GO:0055085">
    <property type="term" value="P:transmembrane transport"/>
    <property type="evidence" value="ECO:0007669"/>
    <property type="project" value="InterPro"/>
</dbReference>
<dbReference type="GO" id="GO:0098797">
    <property type="term" value="C:plasma membrane protein complex"/>
    <property type="evidence" value="ECO:0007669"/>
    <property type="project" value="TreeGrafter"/>
</dbReference>
<feature type="compositionally biased region" description="Basic and acidic residues" evidence="10">
    <location>
        <begin position="135"/>
        <end position="151"/>
    </location>
</feature>
<dbReference type="PANTHER" id="PTHR33446:SF2">
    <property type="entry name" value="PROTEIN TONB"/>
    <property type="match status" value="1"/>
</dbReference>
<dbReference type="KEGG" id="ssan:NX02_08240"/>
<dbReference type="STRING" id="1123269.NX02_08240"/>
<dbReference type="AlphaFoldDB" id="W0AA58"/>
<evidence type="ECO:0000259" key="11">
    <source>
        <dbReference type="PROSITE" id="PS52015"/>
    </source>
</evidence>
<dbReference type="EMBL" id="CP006644">
    <property type="protein sequence ID" value="AHE53372.1"/>
    <property type="molecule type" value="Genomic_DNA"/>
</dbReference>
<evidence type="ECO:0000256" key="6">
    <source>
        <dbReference type="ARBA" id="ARBA00022692"/>
    </source>
</evidence>
<dbReference type="InterPro" id="IPR051045">
    <property type="entry name" value="TonB-dependent_transducer"/>
</dbReference>
<evidence type="ECO:0000256" key="8">
    <source>
        <dbReference type="ARBA" id="ARBA00022989"/>
    </source>
</evidence>
<evidence type="ECO:0000256" key="4">
    <source>
        <dbReference type="ARBA" id="ARBA00022475"/>
    </source>
</evidence>
<sequence length="254" mass="26422">MQPASRTVAAALSLAMTAATFAGLITIGLASTVRKPHRERALTVLDLAALKGSETADADAPAEAMPQPPVEATPPVEPPPPPPPPVPTQAPLPIVPMPARAVPVVVALPPPVAAAPSPARAQAPAAPAAPAPAVRRRDAAASQREGVRDGMDVDAPPGNSRAYAARVRSWLLAHQVYPRYARMRRLEGSVGVRFVLDRSGRLIEGALTGTSGQATLDTEGAAMLRRASPYPAAPAEVPGERITFNVAIDFRLRD</sequence>
<evidence type="ECO:0000256" key="1">
    <source>
        <dbReference type="ARBA" id="ARBA00004383"/>
    </source>
</evidence>
<dbReference type="RefSeq" id="WP_025291629.1">
    <property type="nucleotide sequence ID" value="NZ_CP006644.1"/>
</dbReference>
<evidence type="ECO:0000256" key="2">
    <source>
        <dbReference type="ARBA" id="ARBA00006555"/>
    </source>
</evidence>
<organism evidence="12 13">
    <name type="scientific">Sphingomonas sanxanigenens DSM 19645 = NX02</name>
    <dbReference type="NCBI Taxonomy" id="1123269"/>
    <lineage>
        <taxon>Bacteria</taxon>
        <taxon>Pseudomonadati</taxon>
        <taxon>Pseudomonadota</taxon>
        <taxon>Alphaproteobacteria</taxon>
        <taxon>Sphingomonadales</taxon>
        <taxon>Sphingomonadaceae</taxon>
        <taxon>Sphingomonas</taxon>
    </lineage>
</organism>
<feature type="region of interest" description="Disordered" evidence="10">
    <location>
        <begin position="54"/>
        <end position="88"/>
    </location>
</feature>
<dbReference type="GO" id="GO:0015031">
    <property type="term" value="P:protein transport"/>
    <property type="evidence" value="ECO:0007669"/>
    <property type="project" value="UniProtKB-KW"/>
</dbReference>
<keyword evidence="7" id="KW-0653">Protein transport</keyword>
<dbReference type="OrthoDB" id="8481221at2"/>
<accession>W0AA58</accession>
<keyword evidence="6" id="KW-0812">Transmembrane</keyword>
<dbReference type="PROSITE" id="PS52015">
    <property type="entry name" value="TONB_CTD"/>
    <property type="match status" value="1"/>
</dbReference>
<dbReference type="GO" id="GO:0031992">
    <property type="term" value="F:energy transducer activity"/>
    <property type="evidence" value="ECO:0007669"/>
    <property type="project" value="TreeGrafter"/>
</dbReference>
<dbReference type="Pfam" id="PF03544">
    <property type="entry name" value="TonB_C"/>
    <property type="match status" value="1"/>
</dbReference>
<keyword evidence="9" id="KW-0472">Membrane</keyword>
<dbReference type="HOGENOM" id="CLU_1093741_0_0_5"/>
<feature type="region of interest" description="Disordered" evidence="10">
    <location>
        <begin position="113"/>
        <end position="156"/>
    </location>
</feature>
<dbReference type="SUPFAM" id="SSF74653">
    <property type="entry name" value="TolA/TonB C-terminal domain"/>
    <property type="match status" value="1"/>
</dbReference>
<evidence type="ECO:0000256" key="7">
    <source>
        <dbReference type="ARBA" id="ARBA00022927"/>
    </source>
</evidence>
<comment type="subcellular location">
    <subcellularLocation>
        <location evidence="1">Cell inner membrane</location>
        <topology evidence="1">Single-pass membrane protein</topology>
        <orientation evidence="1">Periplasmic side</orientation>
    </subcellularLocation>
</comment>
<dbReference type="NCBIfam" id="TIGR01352">
    <property type="entry name" value="tonB_Cterm"/>
    <property type="match status" value="1"/>
</dbReference>
<feature type="compositionally biased region" description="Pro residues" evidence="10">
    <location>
        <begin position="66"/>
        <end position="88"/>
    </location>
</feature>
<name>W0AA58_9SPHN</name>